<accession>A0A8H3AA18</accession>
<keyword evidence="5 9" id="KW-0479">Metal-binding</keyword>
<evidence type="ECO:0000256" key="8">
    <source>
        <dbReference type="ARBA" id="ARBA00023033"/>
    </source>
</evidence>
<evidence type="ECO:0000256" key="1">
    <source>
        <dbReference type="ARBA" id="ARBA00001971"/>
    </source>
</evidence>
<dbReference type="GO" id="GO:0020037">
    <property type="term" value="F:heme binding"/>
    <property type="evidence" value="ECO:0007669"/>
    <property type="project" value="InterPro"/>
</dbReference>
<dbReference type="EMBL" id="CAJMWW010000062">
    <property type="protein sequence ID" value="CAE6409925.1"/>
    <property type="molecule type" value="Genomic_DNA"/>
</dbReference>
<evidence type="ECO:0000256" key="9">
    <source>
        <dbReference type="PIRSR" id="PIRSR602401-1"/>
    </source>
</evidence>
<evidence type="ECO:0000256" key="6">
    <source>
        <dbReference type="ARBA" id="ARBA00023002"/>
    </source>
</evidence>
<keyword evidence="11" id="KW-0812">Transmembrane</keyword>
<organism evidence="12 13">
    <name type="scientific">Rhizoctonia solani</name>
    <dbReference type="NCBI Taxonomy" id="456999"/>
    <lineage>
        <taxon>Eukaryota</taxon>
        <taxon>Fungi</taxon>
        <taxon>Dikarya</taxon>
        <taxon>Basidiomycota</taxon>
        <taxon>Agaricomycotina</taxon>
        <taxon>Agaricomycetes</taxon>
        <taxon>Cantharellales</taxon>
        <taxon>Ceratobasidiaceae</taxon>
        <taxon>Rhizoctonia</taxon>
    </lineage>
</organism>
<gene>
    <name evidence="12" type="ORF">RDB_LOCUS20925</name>
</gene>
<evidence type="ECO:0000313" key="13">
    <source>
        <dbReference type="Proteomes" id="UP000663841"/>
    </source>
</evidence>
<dbReference type="Gene3D" id="1.10.630.10">
    <property type="entry name" value="Cytochrome P450"/>
    <property type="match status" value="1"/>
</dbReference>
<comment type="caution">
    <text evidence="12">The sequence shown here is derived from an EMBL/GenBank/DDBJ whole genome shotgun (WGS) entry which is preliminary data.</text>
</comment>
<evidence type="ECO:0000256" key="10">
    <source>
        <dbReference type="RuleBase" id="RU000461"/>
    </source>
</evidence>
<keyword evidence="7 9" id="KW-0408">Iron</keyword>
<dbReference type="InterPro" id="IPR017972">
    <property type="entry name" value="Cyt_P450_CS"/>
</dbReference>
<evidence type="ECO:0000313" key="12">
    <source>
        <dbReference type="EMBL" id="CAE6409925.1"/>
    </source>
</evidence>
<keyword evidence="8 10" id="KW-0503">Monooxygenase</keyword>
<name>A0A8H3AA18_9AGAM</name>
<comment type="pathway">
    <text evidence="2">Secondary metabolite biosynthesis.</text>
</comment>
<dbReference type="SUPFAM" id="SSF48264">
    <property type="entry name" value="Cytochrome P450"/>
    <property type="match status" value="1"/>
</dbReference>
<dbReference type="PRINTS" id="PR00463">
    <property type="entry name" value="EP450I"/>
</dbReference>
<dbReference type="PANTHER" id="PTHR24305:SF166">
    <property type="entry name" value="CYTOCHROME P450 12A4, MITOCHONDRIAL-RELATED"/>
    <property type="match status" value="1"/>
</dbReference>
<dbReference type="Proteomes" id="UP000663841">
    <property type="component" value="Unassembled WGS sequence"/>
</dbReference>
<dbReference type="AlphaFoldDB" id="A0A8H3AA18"/>
<dbReference type="InterPro" id="IPR002401">
    <property type="entry name" value="Cyt_P450_E_grp-I"/>
</dbReference>
<feature type="binding site" description="axial binding residue" evidence="9">
    <location>
        <position position="510"/>
    </location>
    <ligand>
        <name>heme</name>
        <dbReference type="ChEBI" id="CHEBI:30413"/>
    </ligand>
    <ligandPart>
        <name>Fe</name>
        <dbReference type="ChEBI" id="CHEBI:18248"/>
    </ligandPart>
</feature>
<dbReference type="Pfam" id="PF00067">
    <property type="entry name" value="p450"/>
    <property type="match status" value="2"/>
</dbReference>
<comment type="similarity">
    <text evidence="3 10">Belongs to the cytochrome P450 family.</text>
</comment>
<dbReference type="PANTHER" id="PTHR24305">
    <property type="entry name" value="CYTOCHROME P450"/>
    <property type="match status" value="1"/>
</dbReference>
<dbReference type="PRINTS" id="PR00385">
    <property type="entry name" value="P450"/>
</dbReference>
<dbReference type="GO" id="GO:0016705">
    <property type="term" value="F:oxidoreductase activity, acting on paired donors, with incorporation or reduction of molecular oxygen"/>
    <property type="evidence" value="ECO:0007669"/>
    <property type="project" value="InterPro"/>
</dbReference>
<keyword evidence="11" id="KW-0472">Membrane</keyword>
<protein>
    <submittedName>
        <fullName evidence="12">Uncharacterized protein</fullName>
    </submittedName>
</protein>
<reference evidence="12" key="1">
    <citation type="submission" date="2021-01" db="EMBL/GenBank/DDBJ databases">
        <authorList>
            <person name="Kaushik A."/>
        </authorList>
    </citation>
    <scope>NUCLEOTIDE SEQUENCE</scope>
    <source>
        <strain evidence="12">AG3-T5</strain>
    </source>
</reference>
<evidence type="ECO:0000256" key="3">
    <source>
        <dbReference type="ARBA" id="ARBA00010617"/>
    </source>
</evidence>
<evidence type="ECO:0000256" key="7">
    <source>
        <dbReference type="ARBA" id="ARBA00023004"/>
    </source>
</evidence>
<dbReference type="GO" id="GO:0004497">
    <property type="term" value="F:monooxygenase activity"/>
    <property type="evidence" value="ECO:0007669"/>
    <property type="project" value="UniProtKB-KW"/>
</dbReference>
<sequence>MSAYNISYFNPALQQLVIWPDNQVYYAVLSIFGIMGALVLSRAMSTKSNISALAGPAPSSMVWGSAPEMFDAETGLEFQDQLMNAYGSACRVKGPFGANELWISDPRAFQEILIKGYDDFIEPHWFTTWLKLVFGPVVATVYGHQHKVQRKFSTLAIFATLVENVKAEVQADGDNDKVVDIFKWVHLVALEIIGQAGIGHSFGILEGNVPDYLDASRDMFPLMMEMWYLLPFITFLSRLGPAFFRRIVVELTPHHPVQRMKSVVDTMHETAVEIMKRKRRALESGTLDSEVAAGKDIMTALLRQNLVVAPQDQMTDEEVLAQVKYATDVSFVDKDYMLTFSFDSGLTFAGHDTTSSAISRTISLLAEHQEVQDKLRDEIRQAYHLYGKNLDYDQLNSLSCLDAVCRESLRLYLPGTFIDRVATKDWNLPLQYPVRSKDGRTVITNIHVAKGTTLHLSLQAANKDERTWGEDAGEFKPDRWLTPLPTSVTNSRMPSIYSSTMTFSGGPRACPGVKFSQLEMKIVLASLVSSFKFELSKDTIKWKAGGIVKPYAQYSDGTTSHDPMMPIKVTVLGGAE</sequence>
<comment type="cofactor">
    <cofactor evidence="1 9">
        <name>heme</name>
        <dbReference type="ChEBI" id="CHEBI:30413"/>
    </cofactor>
</comment>
<dbReference type="GO" id="GO:0005506">
    <property type="term" value="F:iron ion binding"/>
    <property type="evidence" value="ECO:0007669"/>
    <property type="project" value="InterPro"/>
</dbReference>
<evidence type="ECO:0000256" key="4">
    <source>
        <dbReference type="ARBA" id="ARBA00022617"/>
    </source>
</evidence>
<evidence type="ECO:0000256" key="5">
    <source>
        <dbReference type="ARBA" id="ARBA00022723"/>
    </source>
</evidence>
<keyword evidence="6 10" id="KW-0560">Oxidoreductase</keyword>
<evidence type="ECO:0000256" key="11">
    <source>
        <dbReference type="SAM" id="Phobius"/>
    </source>
</evidence>
<dbReference type="InterPro" id="IPR036396">
    <property type="entry name" value="Cyt_P450_sf"/>
</dbReference>
<dbReference type="InterPro" id="IPR050121">
    <property type="entry name" value="Cytochrome_P450_monoxygenase"/>
</dbReference>
<dbReference type="InterPro" id="IPR001128">
    <property type="entry name" value="Cyt_P450"/>
</dbReference>
<evidence type="ECO:0000256" key="2">
    <source>
        <dbReference type="ARBA" id="ARBA00005179"/>
    </source>
</evidence>
<keyword evidence="4 9" id="KW-0349">Heme</keyword>
<keyword evidence="11" id="KW-1133">Transmembrane helix</keyword>
<proteinExistence type="inferred from homology"/>
<feature type="transmembrane region" description="Helical" evidence="11">
    <location>
        <begin position="23"/>
        <end position="41"/>
    </location>
</feature>
<dbReference type="PROSITE" id="PS00086">
    <property type="entry name" value="CYTOCHROME_P450"/>
    <property type="match status" value="1"/>
</dbReference>